<proteinExistence type="inferred from homology"/>
<dbReference type="RefSeq" id="WP_184156642.1">
    <property type="nucleotide sequence ID" value="NZ_JACHKA010000001.1"/>
</dbReference>
<keyword evidence="3" id="KW-1185">Reference proteome</keyword>
<sequence>MSEIALVYALFGDRESAQSAARAMIEQRLAACANLLAPCTSIYPWEGKVAEADEIPVLFKTAPGRLEALMAALGDLHDYDLPAILNWPAVTTTAYADWVTRETSSKV</sequence>
<evidence type="ECO:0000256" key="1">
    <source>
        <dbReference type="ARBA" id="ARBA00010169"/>
    </source>
</evidence>
<organism evidence="2 3">
    <name type="scientific">Sphingobium lignivorans</name>
    <dbReference type="NCBI Taxonomy" id="2735886"/>
    <lineage>
        <taxon>Bacteria</taxon>
        <taxon>Pseudomonadati</taxon>
        <taxon>Pseudomonadota</taxon>
        <taxon>Alphaproteobacteria</taxon>
        <taxon>Sphingomonadales</taxon>
        <taxon>Sphingomonadaceae</taxon>
        <taxon>Sphingobium</taxon>
    </lineage>
</organism>
<dbReference type="SUPFAM" id="SSF54913">
    <property type="entry name" value="GlnB-like"/>
    <property type="match status" value="1"/>
</dbReference>
<dbReference type="EMBL" id="JACHKA010000001">
    <property type="protein sequence ID" value="MBB5987932.1"/>
    <property type="molecule type" value="Genomic_DNA"/>
</dbReference>
<dbReference type="InterPro" id="IPR011322">
    <property type="entry name" value="N-reg_PII-like_a/b"/>
</dbReference>
<gene>
    <name evidence="2" type="ORF">HNP60_003906</name>
</gene>
<evidence type="ECO:0000313" key="3">
    <source>
        <dbReference type="Proteomes" id="UP001138540"/>
    </source>
</evidence>
<dbReference type="Gene3D" id="3.30.70.120">
    <property type="match status" value="1"/>
</dbReference>
<name>A0ABR6NKY1_9SPHN</name>
<comment type="similarity">
    <text evidence="1">Belongs to the CutA family.</text>
</comment>
<reference evidence="2 3" key="1">
    <citation type="submission" date="2020-08" db="EMBL/GenBank/DDBJ databases">
        <title>Exploring microbial biodiversity for novel pathways involved in the catabolism of aromatic compounds derived from lignin.</title>
        <authorList>
            <person name="Elkins J."/>
        </authorList>
    </citation>
    <scope>NUCLEOTIDE SEQUENCE [LARGE SCALE GENOMIC DNA]</scope>
    <source>
        <strain evidence="2 3">B1D3A</strain>
    </source>
</reference>
<dbReference type="InterPro" id="IPR015867">
    <property type="entry name" value="N-reg_PII/ATP_PRibTrfase_C"/>
</dbReference>
<accession>A0ABR6NKY1</accession>
<evidence type="ECO:0000313" key="2">
    <source>
        <dbReference type="EMBL" id="MBB5987932.1"/>
    </source>
</evidence>
<dbReference type="PANTHER" id="PTHR23419:SF8">
    <property type="entry name" value="FI09726P"/>
    <property type="match status" value="1"/>
</dbReference>
<protein>
    <submittedName>
        <fullName evidence="2">Periplasmic divalent cation tolerance protein</fullName>
    </submittedName>
</protein>
<comment type="caution">
    <text evidence="2">The sequence shown here is derived from an EMBL/GenBank/DDBJ whole genome shotgun (WGS) entry which is preliminary data.</text>
</comment>
<dbReference type="Pfam" id="PF03091">
    <property type="entry name" value="CutA1"/>
    <property type="match status" value="1"/>
</dbReference>
<dbReference type="InterPro" id="IPR004323">
    <property type="entry name" value="Ion_tolerance_CutA"/>
</dbReference>
<dbReference type="PANTHER" id="PTHR23419">
    <property type="entry name" value="DIVALENT CATION TOLERANCE CUTA-RELATED"/>
    <property type="match status" value="1"/>
</dbReference>
<dbReference type="Proteomes" id="UP001138540">
    <property type="component" value="Unassembled WGS sequence"/>
</dbReference>